<organism evidence="1 2">
    <name type="scientific">Fusobacterium nucleatum subsp. polymorphum</name>
    <name type="common">Fusobacterium polymorphum</name>
    <dbReference type="NCBI Taxonomy" id="76857"/>
    <lineage>
        <taxon>Bacteria</taxon>
        <taxon>Fusobacteriati</taxon>
        <taxon>Fusobacteriota</taxon>
        <taxon>Fusobacteriia</taxon>
        <taxon>Fusobacteriales</taxon>
        <taxon>Fusobacteriaceae</taxon>
        <taxon>Fusobacterium</taxon>
    </lineage>
</organism>
<comment type="caution">
    <text evidence="1">The sequence shown here is derived from an EMBL/GenBank/DDBJ whole genome shotgun (WGS) entry which is preliminary data.</text>
</comment>
<protein>
    <submittedName>
        <fullName evidence="1">Uncharacterized protein</fullName>
    </submittedName>
</protein>
<dbReference type="AlphaFoldDB" id="A0A2C6C7F6"/>
<dbReference type="Proteomes" id="UP000224507">
    <property type="component" value="Unassembled WGS sequence"/>
</dbReference>
<dbReference type="RefSeq" id="WP_098997530.1">
    <property type="nucleotide sequence ID" value="NZ_CP077153.1"/>
</dbReference>
<name>A0A2C6C7F6_FUSNP</name>
<evidence type="ECO:0000313" key="1">
    <source>
        <dbReference type="EMBL" id="PHI14716.1"/>
    </source>
</evidence>
<accession>A0A2C6C7F6</accession>
<sequence length="166" mass="19490">MKLINFLDFNPFKNIMEKMKINKDEKIDIEKIKIIERVRIWKQLSSLSGLDIDINETVSSENGFIKYNEFDKLVAYIRDQRYNNDGTFSLRKFHIAYNCETLSDSRKSGDASKFKIVQNKSPEFIINILSSDARTVIKANVKEKLFVCRNCLKALNYKNYSKVKKK</sequence>
<evidence type="ECO:0000313" key="2">
    <source>
        <dbReference type="Proteomes" id="UP000224507"/>
    </source>
</evidence>
<dbReference type="EMBL" id="NIRO01000009">
    <property type="protein sequence ID" value="PHI14716.1"/>
    <property type="molecule type" value="Genomic_DNA"/>
</dbReference>
<proteinExistence type="predicted"/>
<reference evidence="1 2" key="1">
    <citation type="submission" date="2017-06" db="EMBL/GenBank/DDBJ databases">
        <title>Draft genome sequence of Fusobacterium nucleatum subsp. polymorphum KCOM 1274 (=ChDC F309).</title>
        <authorList>
            <person name="Kook J.-K."/>
            <person name="Park S.-N."/>
            <person name="Lim Y.K."/>
            <person name="Roh H."/>
        </authorList>
    </citation>
    <scope>NUCLEOTIDE SEQUENCE [LARGE SCALE GENOMIC DNA]</scope>
    <source>
        <strain evidence="2">KCOM 1274 (ChDC F309)</strain>
    </source>
</reference>
<gene>
    <name evidence="1" type="ORF">CBG56_07910</name>
</gene>